<dbReference type="InterPro" id="IPR002225">
    <property type="entry name" value="3Beta_OHSteriod_DH/Estase"/>
</dbReference>
<keyword evidence="11" id="KW-0472">Membrane</keyword>
<evidence type="ECO:0000256" key="13">
    <source>
        <dbReference type="ARBA" id="ARBA00023295"/>
    </source>
</evidence>
<evidence type="ECO:0000256" key="21">
    <source>
        <dbReference type="PIRSR" id="PIRSR606710-2"/>
    </source>
</evidence>
<keyword evidence="5" id="KW-0378">Hydrolase</keyword>
<dbReference type="InterPro" id="IPR036291">
    <property type="entry name" value="NAD(P)-bd_dom_sf"/>
</dbReference>
<evidence type="ECO:0000256" key="11">
    <source>
        <dbReference type="ARBA" id="ARBA00023136"/>
    </source>
</evidence>
<dbReference type="PANTHER" id="PTHR43772:SF2">
    <property type="entry name" value="PUTATIVE (AFU_ORTHOLOGUE AFUA_2G04480)-RELATED"/>
    <property type="match status" value="1"/>
</dbReference>
<feature type="domain" description="3-beta hydroxysteroid dehydrogenase/isomerase" evidence="23">
    <location>
        <begin position="570"/>
        <end position="848"/>
    </location>
</feature>
<feature type="signal peptide" evidence="22">
    <location>
        <begin position="1"/>
        <end position="22"/>
    </location>
</feature>
<evidence type="ECO:0000256" key="12">
    <source>
        <dbReference type="ARBA" id="ARBA00023277"/>
    </source>
</evidence>
<evidence type="ECO:0000256" key="19">
    <source>
        <dbReference type="ARBA" id="ARBA00081452"/>
    </source>
</evidence>
<keyword evidence="13" id="KW-0326">Glycosidase</keyword>
<keyword evidence="8" id="KW-0560">Oxidoreductase</keyword>
<keyword evidence="9" id="KW-0520">NAD</keyword>
<evidence type="ECO:0000256" key="10">
    <source>
        <dbReference type="ARBA" id="ARBA00023098"/>
    </source>
</evidence>
<keyword evidence="10" id="KW-0443">Lipid metabolism</keyword>
<evidence type="ECO:0000256" key="15">
    <source>
        <dbReference type="ARBA" id="ARBA00067470"/>
    </source>
</evidence>
<evidence type="ECO:0000256" key="8">
    <source>
        <dbReference type="ARBA" id="ARBA00023002"/>
    </source>
</evidence>
<dbReference type="InterPro" id="IPR023296">
    <property type="entry name" value="Glyco_hydro_beta-prop_sf"/>
</dbReference>
<dbReference type="Pfam" id="PF01073">
    <property type="entry name" value="3Beta_HSD"/>
    <property type="match status" value="1"/>
</dbReference>
<dbReference type="Pfam" id="PF06439">
    <property type="entry name" value="3keto-disac_hyd"/>
    <property type="match status" value="1"/>
</dbReference>
<gene>
    <name evidence="25" type="ORF">OOU_Y34scaffold00979g4</name>
</gene>
<reference evidence="25" key="1">
    <citation type="journal article" date="2012" name="PLoS Genet.">
        <title>Comparative analysis of the genomes of two field isolates of the rice blast fungus Magnaporthe oryzae.</title>
        <authorList>
            <person name="Xue M."/>
            <person name="Yang J."/>
            <person name="Li Z."/>
            <person name="Hu S."/>
            <person name="Yao N."/>
            <person name="Dean R.A."/>
            <person name="Zhao W."/>
            <person name="Shen M."/>
            <person name="Zhang H."/>
            <person name="Li C."/>
            <person name="Liu L."/>
            <person name="Cao L."/>
            <person name="Xu X."/>
            <person name="Xing Y."/>
            <person name="Hsiang T."/>
            <person name="Zhang Z."/>
            <person name="Xu J.R."/>
            <person name="Peng Y.L."/>
        </authorList>
    </citation>
    <scope>NUCLEOTIDE SEQUENCE</scope>
    <source>
        <strain evidence="25">Y34</strain>
    </source>
</reference>
<dbReference type="PANTHER" id="PTHR43772">
    <property type="entry name" value="ENDO-1,4-BETA-XYLANASE"/>
    <property type="match status" value="1"/>
</dbReference>
<dbReference type="Proteomes" id="UP000011086">
    <property type="component" value="Unassembled WGS sequence"/>
</dbReference>
<dbReference type="GO" id="GO:0005789">
    <property type="term" value="C:endoplasmic reticulum membrane"/>
    <property type="evidence" value="ECO:0007669"/>
    <property type="project" value="UniProtKB-SubCell"/>
</dbReference>
<dbReference type="InterPro" id="IPR010496">
    <property type="entry name" value="AL/BT2_dom"/>
</dbReference>
<evidence type="ECO:0000256" key="20">
    <source>
        <dbReference type="ARBA" id="ARBA00082106"/>
    </source>
</evidence>
<evidence type="ECO:0000259" key="24">
    <source>
        <dbReference type="Pfam" id="PF06439"/>
    </source>
</evidence>
<keyword evidence="12" id="KW-0119">Carbohydrate metabolism</keyword>
<dbReference type="FunFam" id="3.40.50.720:FF:000346">
    <property type="entry name" value="C-3 sterol dehydrogenase/C-4 decarboxylase"/>
    <property type="match status" value="1"/>
</dbReference>
<dbReference type="Gene3D" id="3.40.50.720">
    <property type="entry name" value="NAD(P)-binding Rossmann-like Domain"/>
    <property type="match status" value="1"/>
</dbReference>
<feature type="chain" id="PRO_5041658530" description="Sterol-4-alpha-carboxylate 3-dehydrogenase ERG26, decarboxylating" evidence="22">
    <location>
        <begin position="23"/>
        <end position="927"/>
    </location>
</feature>
<name>A0AA97NN87_PYRO3</name>
<dbReference type="SUPFAM" id="SSF51735">
    <property type="entry name" value="NAD(P)-binding Rossmann-fold domains"/>
    <property type="match status" value="1"/>
</dbReference>
<comment type="similarity">
    <text evidence="3">Belongs to the glycosyl hydrolase 43 family.</text>
</comment>
<evidence type="ECO:0000256" key="4">
    <source>
        <dbReference type="ARBA" id="ARBA00022516"/>
    </source>
</evidence>
<dbReference type="GO" id="GO:0006696">
    <property type="term" value="P:ergosterol biosynthetic process"/>
    <property type="evidence" value="ECO:0007669"/>
    <property type="project" value="UniProtKB-ARBA"/>
</dbReference>
<dbReference type="AlphaFoldDB" id="A0AA97NN87"/>
<dbReference type="GO" id="GO:0000252">
    <property type="term" value="F:3-beta-hydroxysteroid dehydrogenase [NAD(P)+]/C4-decarboxylase activity"/>
    <property type="evidence" value="ECO:0007669"/>
    <property type="project" value="UniProtKB-ARBA"/>
</dbReference>
<feature type="site" description="Important for catalytic activity, responsible for pKa modulation of the active site Glu and correct orientation of both the proton donor and substrate" evidence="21">
    <location>
        <position position="160"/>
    </location>
</feature>
<comment type="subunit">
    <text evidence="14">Heterotetramer of ERG25, ERG26, ERG27 and ERG28. ERG28 acts as a scaffold to tether ERG27 and other 4,4-demethylation-related enzymes, forming a demethylation enzyme complex, in the endoplasmic reticulum.</text>
</comment>
<evidence type="ECO:0000256" key="3">
    <source>
        <dbReference type="ARBA" id="ARBA00009865"/>
    </source>
</evidence>
<protein>
    <recommendedName>
        <fullName evidence="16">Sterol-4-alpha-carboxylate 3-dehydrogenase ERG26, decarboxylating</fullName>
    </recommendedName>
    <alternativeName>
        <fullName evidence="19 20">C-3 Sterol dehydrogenase ERG26</fullName>
    </alternativeName>
    <alternativeName>
        <fullName evidence="17 18">C-4 decarboxylase ERG26</fullName>
    </alternativeName>
    <alternativeName>
        <fullName evidence="15">Sterol-4-alpha-carboxylate 3-dehydrogenase erg26, decarboxylating</fullName>
    </alternativeName>
</protein>
<dbReference type="SUPFAM" id="SSF75005">
    <property type="entry name" value="Arabinanase/levansucrase/invertase"/>
    <property type="match status" value="1"/>
</dbReference>
<accession>A0AA97NN87</accession>
<evidence type="ECO:0000256" key="6">
    <source>
        <dbReference type="ARBA" id="ARBA00022824"/>
    </source>
</evidence>
<evidence type="ECO:0000256" key="22">
    <source>
        <dbReference type="SAM" id="SignalP"/>
    </source>
</evidence>
<evidence type="ECO:0000256" key="9">
    <source>
        <dbReference type="ARBA" id="ARBA00023027"/>
    </source>
</evidence>
<dbReference type="InterPro" id="IPR006710">
    <property type="entry name" value="Glyco_hydro_43"/>
</dbReference>
<evidence type="ECO:0000313" key="25">
    <source>
        <dbReference type="EMBL" id="ELQ33221.1"/>
    </source>
</evidence>
<evidence type="ECO:0000256" key="7">
    <source>
        <dbReference type="ARBA" id="ARBA00022955"/>
    </source>
</evidence>
<dbReference type="Pfam" id="PF04616">
    <property type="entry name" value="Glyco_hydro_43"/>
    <property type="match status" value="1"/>
</dbReference>
<comment type="similarity">
    <text evidence="2">Belongs to the 3-beta-HSD family.</text>
</comment>
<keyword evidence="6" id="KW-0256">Endoplasmic reticulum</keyword>
<keyword evidence="22" id="KW-0732">Signal</keyword>
<dbReference type="GO" id="GO:0005975">
    <property type="term" value="P:carbohydrate metabolic process"/>
    <property type="evidence" value="ECO:0007669"/>
    <property type="project" value="InterPro"/>
</dbReference>
<evidence type="ECO:0000256" key="16">
    <source>
        <dbReference type="ARBA" id="ARBA00067985"/>
    </source>
</evidence>
<evidence type="ECO:0000256" key="1">
    <source>
        <dbReference type="ARBA" id="ARBA00004406"/>
    </source>
</evidence>
<dbReference type="Gene3D" id="2.60.120.560">
    <property type="entry name" value="Exo-inulinase, domain 1"/>
    <property type="match status" value="1"/>
</dbReference>
<keyword evidence="7" id="KW-0752">Steroid biosynthesis</keyword>
<dbReference type="GO" id="GO:0004553">
    <property type="term" value="F:hydrolase activity, hydrolyzing O-glycosyl compounds"/>
    <property type="evidence" value="ECO:0007669"/>
    <property type="project" value="InterPro"/>
</dbReference>
<evidence type="ECO:0000256" key="17">
    <source>
        <dbReference type="ARBA" id="ARBA00081267"/>
    </source>
</evidence>
<dbReference type="InterPro" id="IPR052176">
    <property type="entry name" value="Glycosyl_Hydrlase_43_Enz"/>
</dbReference>
<evidence type="ECO:0000256" key="5">
    <source>
        <dbReference type="ARBA" id="ARBA00022801"/>
    </source>
</evidence>
<comment type="subcellular location">
    <subcellularLocation>
        <location evidence="1">Endoplasmic reticulum membrane</location>
        <topology evidence="1">Peripheral membrane protein</topology>
    </subcellularLocation>
</comment>
<evidence type="ECO:0000256" key="18">
    <source>
        <dbReference type="ARBA" id="ARBA00081397"/>
    </source>
</evidence>
<evidence type="ECO:0000256" key="2">
    <source>
        <dbReference type="ARBA" id="ARBA00009219"/>
    </source>
</evidence>
<proteinExistence type="inferred from homology"/>
<evidence type="ECO:0000256" key="14">
    <source>
        <dbReference type="ARBA" id="ARBA00046995"/>
    </source>
</evidence>
<dbReference type="Gene3D" id="2.115.10.20">
    <property type="entry name" value="Glycosyl hydrolase domain, family 43"/>
    <property type="match status" value="1"/>
</dbReference>
<evidence type="ECO:0000259" key="23">
    <source>
        <dbReference type="Pfam" id="PF01073"/>
    </source>
</evidence>
<dbReference type="CDD" id="cd18827">
    <property type="entry name" value="GH43_XlnD-like"/>
    <property type="match status" value="1"/>
</dbReference>
<dbReference type="EMBL" id="JH793848">
    <property type="protein sequence ID" value="ELQ33221.1"/>
    <property type="molecule type" value="Genomic_DNA"/>
</dbReference>
<feature type="domain" description="3-keto-alpha-glucoside-1,2-lyase/3-keto-2-hydroxy-glucal hydratase" evidence="24">
    <location>
        <begin position="327"/>
        <end position="490"/>
    </location>
</feature>
<keyword evidence="4" id="KW-0444">Lipid biosynthesis</keyword>
<organism evidence="25">
    <name type="scientific">Pyricularia oryzae (strain Y34)</name>
    <name type="common">Rice blast fungus</name>
    <name type="synonym">Magnaporthe oryzae</name>
    <dbReference type="NCBI Taxonomy" id="1143189"/>
    <lineage>
        <taxon>Eukaryota</taxon>
        <taxon>Fungi</taxon>
        <taxon>Dikarya</taxon>
        <taxon>Ascomycota</taxon>
        <taxon>Pezizomycotina</taxon>
        <taxon>Sordariomycetes</taxon>
        <taxon>Sordariomycetidae</taxon>
        <taxon>Magnaporthales</taxon>
        <taxon>Pyriculariaceae</taxon>
        <taxon>Pyricularia</taxon>
    </lineage>
</organism>
<sequence length="927" mass="102957">MLTLAAIPRLLAAAATMLIVTAHHDYTTSEAGNPFVDGWYADPDCQFYRGEYWVYPTSSYPYEQQTYLDAFSSPDLVNWTKHPRILTNENVTWAHKAMWAPSPISRNGKYYLYFGANDIQTNDELGGIGVGVADRPGGPYVDALGRPLIDKFHNGAQPIDQNVFIDDDGQAYIYYGGWSHCNVAKLNEDMISLGTFNDGTTYKEITPDQYVEGALMMKRNGRYYFFWSEGGWTGPDYAVSYAIADSPLGPFNRIARILQQDPAVATGSGHNGVLKVPGTDIHYIVYHRHPLGDQDGNHRQLAYDRIYFNPDGTIQPITMLVKDNFADGNMIGWQTYGGNWSVHDGHLFSGDGGKGDKAALNVNFGDQVLNADITLISGEKDAGLIFRASQLGQGEDLYSGYYAGISASGYIVLGRAVVENGTGTWHELHRVKGVAIETSKRYHLRIRAVGNKIDVLLGDMGTPKITFEDGERIGQWDAPASGTVVWSNETGTKAVIFKSTHGARIRIRWIHRSIHEYLPETEYVETRSKAYCYHQHLYSGVVFVPDLNVIKVPAFSMAKPETKFNLGSVLVVGGCGFLGSHIVRMLLDDYKCSAVSAVDLRCTRNRREGVQYHDADITNAERLVSVFDEVRPDVVIHTASPLAQGNSVVHRDIFYKVNVEGTRTVVEACKKAGVKALVFTSSASVISDNVSDLINADERWPMIRGDKQTEYYSDTKAEAEEIVLKANEPGKLLTAAIRPSGIFGEGDSMVTANLVKTYREGKWKVQVGDNNNLFDFTYAGNVAHAHLLAARALLVTYSAKTQPLDHERVDGEVFLITNDSPVYFWDFARLVYRAAGNQAGLDKVWVLPRDVGIALGWCSETAAWLLGKPVPTFSRQRIIYSTMTRYYNITKAKQRLGYAPIVSMEEGVRRGVQYILDQEKETGKPIC</sequence>